<dbReference type="InterPro" id="IPR004813">
    <property type="entry name" value="OPT"/>
</dbReference>
<evidence type="ECO:0000256" key="6">
    <source>
        <dbReference type="ARBA" id="ARBA00023136"/>
    </source>
</evidence>
<evidence type="ECO:0000256" key="1">
    <source>
        <dbReference type="ARBA" id="ARBA00004141"/>
    </source>
</evidence>
<dbReference type="STRING" id="564608.C1MTT5"/>
<feature type="transmembrane region" description="Helical" evidence="8">
    <location>
        <begin position="168"/>
        <end position="186"/>
    </location>
</feature>
<dbReference type="Pfam" id="PF03169">
    <property type="entry name" value="OPT"/>
    <property type="match status" value="1"/>
</dbReference>
<evidence type="ECO:0000313" key="9">
    <source>
        <dbReference type="EMBL" id="EEH56507.1"/>
    </source>
</evidence>
<evidence type="ECO:0000256" key="7">
    <source>
        <dbReference type="SAM" id="MobiDB-lite"/>
    </source>
</evidence>
<gene>
    <name evidence="9" type="ORF">MICPUCDRAFT_58544</name>
</gene>
<keyword evidence="5 8" id="KW-1133">Transmembrane helix</keyword>
<feature type="compositionally biased region" description="Pro residues" evidence="7">
    <location>
        <begin position="74"/>
        <end position="91"/>
    </location>
</feature>
<name>C1MTT5_MICPC</name>
<keyword evidence="10" id="KW-1185">Reference proteome</keyword>
<dbReference type="PANTHER" id="PTHR31645:SF0">
    <property type="entry name" value="OLIGOPEPTIDE TRANSPORTER YGL114W-RELATED"/>
    <property type="match status" value="1"/>
</dbReference>
<keyword evidence="6 8" id="KW-0472">Membrane</keyword>
<keyword evidence="3" id="KW-0813">Transport</keyword>
<dbReference type="GO" id="GO:0016020">
    <property type="term" value="C:membrane"/>
    <property type="evidence" value="ECO:0007669"/>
    <property type="project" value="UniProtKB-SubCell"/>
</dbReference>
<reference evidence="9 10" key="1">
    <citation type="journal article" date="2009" name="Science">
        <title>Green evolution and dynamic adaptations revealed by genomes of the marine picoeukaryotes Micromonas.</title>
        <authorList>
            <person name="Worden A.Z."/>
            <person name="Lee J.H."/>
            <person name="Mock T."/>
            <person name="Rouze P."/>
            <person name="Simmons M.P."/>
            <person name="Aerts A.L."/>
            <person name="Allen A.E."/>
            <person name="Cuvelier M.L."/>
            <person name="Derelle E."/>
            <person name="Everett M.V."/>
            <person name="Foulon E."/>
            <person name="Grimwood J."/>
            <person name="Gundlach H."/>
            <person name="Henrissat B."/>
            <person name="Napoli C."/>
            <person name="McDonald S.M."/>
            <person name="Parker M.S."/>
            <person name="Rombauts S."/>
            <person name="Salamov A."/>
            <person name="Von Dassow P."/>
            <person name="Badger J.H."/>
            <person name="Coutinho P.M."/>
            <person name="Demir E."/>
            <person name="Dubchak I."/>
            <person name="Gentemann C."/>
            <person name="Eikrem W."/>
            <person name="Gready J.E."/>
            <person name="John U."/>
            <person name="Lanier W."/>
            <person name="Lindquist E.A."/>
            <person name="Lucas S."/>
            <person name="Mayer K.F."/>
            <person name="Moreau H."/>
            <person name="Not F."/>
            <person name="Otillar R."/>
            <person name="Panaud O."/>
            <person name="Pangilinan J."/>
            <person name="Paulsen I."/>
            <person name="Piegu B."/>
            <person name="Poliakov A."/>
            <person name="Robbens S."/>
            <person name="Schmutz J."/>
            <person name="Toulza E."/>
            <person name="Wyss T."/>
            <person name="Zelensky A."/>
            <person name="Zhou K."/>
            <person name="Armbrust E.V."/>
            <person name="Bhattacharya D."/>
            <person name="Goodenough U.W."/>
            <person name="Van de Peer Y."/>
            <person name="Grigoriev I.V."/>
        </authorList>
    </citation>
    <scope>NUCLEOTIDE SEQUENCE [LARGE SCALE GENOMIC DNA]</scope>
    <source>
        <strain evidence="9 10">CCMP1545</strain>
    </source>
</reference>
<dbReference type="KEGG" id="mpp:MICPUCDRAFT_58544"/>
<accession>C1MTT5</accession>
<keyword evidence="4 8" id="KW-0812">Transmembrane</keyword>
<evidence type="ECO:0000256" key="8">
    <source>
        <dbReference type="SAM" id="Phobius"/>
    </source>
</evidence>
<proteinExistence type="inferred from homology"/>
<feature type="transmembrane region" description="Helical" evidence="8">
    <location>
        <begin position="12"/>
        <end position="36"/>
    </location>
</feature>
<protein>
    <submittedName>
        <fullName evidence="9">Predicted protein</fullName>
    </submittedName>
</protein>
<dbReference type="PANTHER" id="PTHR31645">
    <property type="entry name" value="OLIGOPEPTIDE TRANSPORTER YGL114W-RELATED"/>
    <property type="match status" value="1"/>
</dbReference>
<evidence type="ECO:0000256" key="5">
    <source>
        <dbReference type="ARBA" id="ARBA00022989"/>
    </source>
</evidence>
<comment type="similarity">
    <text evidence="2">Belongs to the YSL (TC 2.A.67.2) family.</text>
</comment>
<dbReference type="InterPro" id="IPR045035">
    <property type="entry name" value="YSL-like"/>
</dbReference>
<dbReference type="AlphaFoldDB" id="C1MTT5"/>
<evidence type="ECO:0000256" key="4">
    <source>
        <dbReference type="ARBA" id="ARBA00022692"/>
    </source>
</evidence>
<feature type="region of interest" description="Disordered" evidence="7">
    <location>
        <begin position="64"/>
        <end position="99"/>
    </location>
</feature>
<sequence length="218" mass="22865">MKPAHDGDVDPLSLRAVLAGFVVGFVVSAMNVSFGLKAGWAQGGRRVATDRSLAADENASIVATRRRISSRRPSFPPPSDAPSPPPTPPSLPLRAPSSSSPPLVRRSILAAAVSIGLFSALKPKVPFTQAEANICQTVASAAGSMTMAAGLIGPIPALQMLGHKYDGLTIMAWGASVAYLGVFFAVPMRRHFLVDHPLKARSIHWSPYDPVGVVNAVP</sequence>
<comment type="subcellular location">
    <subcellularLocation>
        <location evidence="1">Membrane</location>
        <topology evidence="1">Multi-pass membrane protein</topology>
    </subcellularLocation>
</comment>
<dbReference type="OrthoDB" id="77405at2759"/>
<evidence type="ECO:0000256" key="2">
    <source>
        <dbReference type="ARBA" id="ARBA00010276"/>
    </source>
</evidence>
<evidence type="ECO:0000313" key="10">
    <source>
        <dbReference type="Proteomes" id="UP000001876"/>
    </source>
</evidence>
<dbReference type="GO" id="GO:0035673">
    <property type="term" value="F:oligopeptide transmembrane transporter activity"/>
    <property type="evidence" value="ECO:0007669"/>
    <property type="project" value="InterPro"/>
</dbReference>
<dbReference type="RefSeq" id="XP_003059375.1">
    <property type="nucleotide sequence ID" value="XM_003059329.1"/>
</dbReference>
<organism evidence="10">
    <name type="scientific">Micromonas pusilla (strain CCMP1545)</name>
    <name type="common">Picoplanktonic green alga</name>
    <dbReference type="NCBI Taxonomy" id="564608"/>
    <lineage>
        <taxon>Eukaryota</taxon>
        <taxon>Viridiplantae</taxon>
        <taxon>Chlorophyta</taxon>
        <taxon>Mamiellophyceae</taxon>
        <taxon>Mamiellales</taxon>
        <taxon>Mamiellaceae</taxon>
        <taxon>Micromonas</taxon>
    </lineage>
</organism>
<dbReference type="Proteomes" id="UP000001876">
    <property type="component" value="Unassembled WGS sequence"/>
</dbReference>
<dbReference type="EMBL" id="GG663740">
    <property type="protein sequence ID" value="EEH56507.1"/>
    <property type="molecule type" value="Genomic_DNA"/>
</dbReference>
<evidence type="ECO:0000256" key="3">
    <source>
        <dbReference type="ARBA" id="ARBA00022448"/>
    </source>
</evidence>
<dbReference type="GeneID" id="9684815"/>